<gene>
    <name evidence="1" type="ORF">OXX778_LOCUS17819</name>
</gene>
<proteinExistence type="predicted"/>
<feature type="non-terminal residue" evidence="1">
    <location>
        <position position="22"/>
    </location>
</feature>
<dbReference type="AlphaFoldDB" id="A0A814ISV3"/>
<organism evidence="1 2">
    <name type="scientific">Brachionus calyciflorus</name>
    <dbReference type="NCBI Taxonomy" id="104777"/>
    <lineage>
        <taxon>Eukaryota</taxon>
        <taxon>Metazoa</taxon>
        <taxon>Spiralia</taxon>
        <taxon>Gnathifera</taxon>
        <taxon>Rotifera</taxon>
        <taxon>Eurotatoria</taxon>
        <taxon>Monogononta</taxon>
        <taxon>Pseudotrocha</taxon>
        <taxon>Ploima</taxon>
        <taxon>Brachionidae</taxon>
        <taxon>Brachionus</taxon>
    </lineage>
</organism>
<keyword evidence="2" id="KW-1185">Reference proteome</keyword>
<dbReference type="Proteomes" id="UP000663879">
    <property type="component" value="Unassembled WGS sequence"/>
</dbReference>
<comment type="caution">
    <text evidence="1">The sequence shown here is derived from an EMBL/GenBank/DDBJ whole genome shotgun (WGS) entry which is preliminary data.</text>
</comment>
<dbReference type="EMBL" id="CAJNOC010004678">
    <property type="protein sequence ID" value="CAF1030048.1"/>
    <property type="molecule type" value="Genomic_DNA"/>
</dbReference>
<evidence type="ECO:0000313" key="1">
    <source>
        <dbReference type="EMBL" id="CAF1030048.1"/>
    </source>
</evidence>
<name>A0A814ISV3_9BILA</name>
<reference evidence="1" key="1">
    <citation type="submission" date="2021-02" db="EMBL/GenBank/DDBJ databases">
        <authorList>
            <person name="Nowell W R."/>
        </authorList>
    </citation>
    <scope>NUCLEOTIDE SEQUENCE</scope>
    <source>
        <strain evidence="1">Ploen Becks lab</strain>
    </source>
</reference>
<accession>A0A814ISV3</accession>
<protein>
    <submittedName>
        <fullName evidence="1">Uncharacterized protein</fullName>
    </submittedName>
</protein>
<sequence>MKLPGLLKIPIVSGFIMFDRNI</sequence>
<evidence type="ECO:0000313" key="2">
    <source>
        <dbReference type="Proteomes" id="UP000663879"/>
    </source>
</evidence>